<evidence type="ECO:0000256" key="1">
    <source>
        <dbReference type="SAM" id="Phobius"/>
    </source>
</evidence>
<evidence type="ECO:0000313" key="2">
    <source>
        <dbReference type="EMBL" id="EWS72762.1"/>
    </source>
</evidence>
<keyword evidence="3" id="KW-1185">Reference proteome</keyword>
<dbReference type="AlphaFoldDB" id="W7X5T7"/>
<accession>W7X5T7</accession>
<reference evidence="3" key="1">
    <citation type="journal article" date="2006" name="PLoS Biol.">
        <title>Macronuclear genome sequence of the ciliate Tetrahymena thermophila, a model eukaryote.</title>
        <authorList>
            <person name="Eisen J.A."/>
            <person name="Coyne R.S."/>
            <person name="Wu M."/>
            <person name="Wu D."/>
            <person name="Thiagarajan M."/>
            <person name="Wortman J.R."/>
            <person name="Badger J.H."/>
            <person name="Ren Q."/>
            <person name="Amedeo P."/>
            <person name="Jones K.M."/>
            <person name="Tallon L.J."/>
            <person name="Delcher A.L."/>
            <person name="Salzberg S.L."/>
            <person name="Silva J.C."/>
            <person name="Haas B.J."/>
            <person name="Majoros W.H."/>
            <person name="Farzad M."/>
            <person name="Carlton J.M."/>
            <person name="Smith R.K. Jr."/>
            <person name="Garg J."/>
            <person name="Pearlman R.E."/>
            <person name="Karrer K.M."/>
            <person name="Sun L."/>
            <person name="Manning G."/>
            <person name="Elde N.C."/>
            <person name="Turkewitz A.P."/>
            <person name="Asai D.J."/>
            <person name="Wilkes D.E."/>
            <person name="Wang Y."/>
            <person name="Cai H."/>
            <person name="Collins K."/>
            <person name="Stewart B.A."/>
            <person name="Lee S.R."/>
            <person name="Wilamowska K."/>
            <person name="Weinberg Z."/>
            <person name="Ruzzo W.L."/>
            <person name="Wloga D."/>
            <person name="Gaertig J."/>
            <person name="Frankel J."/>
            <person name="Tsao C.-C."/>
            <person name="Gorovsky M.A."/>
            <person name="Keeling P.J."/>
            <person name="Waller R.F."/>
            <person name="Patron N.J."/>
            <person name="Cherry J.M."/>
            <person name="Stover N.A."/>
            <person name="Krieger C.J."/>
            <person name="del Toro C."/>
            <person name="Ryder H.F."/>
            <person name="Williamson S.C."/>
            <person name="Barbeau R.A."/>
            <person name="Hamilton E.P."/>
            <person name="Orias E."/>
        </authorList>
    </citation>
    <scope>NUCLEOTIDE SEQUENCE [LARGE SCALE GENOMIC DNA]</scope>
    <source>
        <strain evidence="3">SB210</strain>
    </source>
</reference>
<dbReference type="Proteomes" id="UP000009168">
    <property type="component" value="Unassembled WGS sequence"/>
</dbReference>
<name>W7X5T7_TETTS</name>
<organism evidence="2 3">
    <name type="scientific">Tetrahymena thermophila (strain SB210)</name>
    <dbReference type="NCBI Taxonomy" id="312017"/>
    <lineage>
        <taxon>Eukaryota</taxon>
        <taxon>Sar</taxon>
        <taxon>Alveolata</taxon>
        <taxon>Ciliophora</taxon>
        <taxon>Intramacronucleata</taxon>
        <taxon>Oligohymenophorea</taxon>
        <taxon>Hymenostomatida</taxon>
        <taxon>Tetrahymenina</taxon>
        <taxon>Tetrahymenidae</taxon>
        <taxon>Tetrahymena</taxon>
    </lineage>
</organism>
<dbReference type="RefSeq" id="XP_012654699.1">
    <property type="nucleotide sequence ID" value="XM_012799245.1"/>
</dbReference>
<feature type="transmembrane region" description="Helical" evidence="1">
    <location>
        <begin position="37"/>
        <end position="59"/>
    </location>
</feature>
<dbReference type="InParanoid" id="W7X5T7"/>
<feature type="transmembrane region" description="Helical" evidence="1">
    <location>
        <begin position="12"/>
        <end position="31"/>
    </location>
</feature>
<keyword evidence="1" id="KW-1133">Transmembrane helix</keyword>
<keyword evidence="1" id="KW-0472">Membrane</keyword>
<protein>
    <submittedName>
        <fullName evidence="2">Transmembrane protein, putative</fullName>
    </submittedName>
</protein>
<evidence type="ECO:0000313" key="3">
    <source>
        <dbReference type="Proteomes" id="UP000009168"/>
    </source>
</evidence>
<dbReference type="KEGG" id="tet:TTHERM_000500789"/>
<proteinExistence type="predicted"/>
<dbReference type="GeneID" id="24439318"/>
<dbReference type="EMBL" id="GG662548">
    <property type="protein sequence ID" value="EWS72762.1"/>
    <property type="molecule type" value="Genomic_DNA"/>
</dbReference>
<gene>
    <name evidence="2" type="ORF">TTHERM_000500789</name>
</gene>
<keyword evidence="1 2" id="KW-0812">Transmembrane</keyword>
<sequence length="135" mass="15915">MNTFLLQGISIYQIYFILYYFINTLIFQTIYNNIINIYANLLFVHQSINSCLHFILVIVSQFSSLFFIKNLHQCIFLSGTILQVNSFFMCNLSQFSFAQLIRKYIALSITKTLMNLQKFIVRISILTFCFTTQIK</sequence>